<gene>
    <name evidence="2" type="ORF">SAMN02746009_02497</name>
</gene>
<accession>A0A1M6ZD57</accession>
<dbReference type="InterPro" id="IPR002559">
    <property type="entry name" value="Transposase_11"/>
</dbReference>
<dbReference type="GO" id="GO:0006313">
    <property type="term" value="P:DNA transposition"/>
    <property type="evidence" value="ECO:0007669"/>
    <property type="project" value="InterPro"/>
</dbReference>
<feature type="domain" description="Transposase IS4-like" evidence="1">
    <location>
        <begin position="1"/>
        <end position="122"/>
    </location>
</feature>
<dbReference type="STRING" id="1121959.SAMN02746009_02497"/>
<reference evidence="3" key="1">
    <citation type="submission" date="2016-11" db="EMBL/GenBank/DDBJ databases">
        <authorList>
            <person name="Varghese N."/>
            <person name="Submissions S."/>
        </authorList>
    </citation>
    <scope>NUCLEOTIDE SEQUENCE [LARGE SCALE GENOMIC DNA]</scope>
    <source>
        <strain evidence="3">DSM 18569</strain>
    </source>
</reference>
<dbReference type="Pfam" id="PF01609">
    <property type="entry name" value="DDE_Tnp_1"/>
    <property type="match status" value="1"/>
</dbReference>
<dbReference type="EMBL" id="FRAS01000012">
    <property type="protein sequence ID" value="SHL28422.1"/>
    <property type="molecule type" value="Genomic_DNA"/>
</dbReference>
<proteinExistence type="predicted"/>
<sequence length="125" mass="14247">MHVLADARGRPLHAVLGAGQQHDCTRALELLQAVRATGNVLADNAYDTNQVLAAVAALGAEPVIPSQPRRRTARPVDVVWYRQRNRIERLMSRLKQFRRLATRYDKTASSYLRFLHFVCALLWLR</sequence>
<evidence type="ECO:0000313" key="3">
    <source>
        <dbReference type="Proteomes" id="UP000183947"/>
    </source>
</evidence>
<dbReference type="PANTHER" id="PTHR30007:SF1">
    <property type="entry name" value="BLR1914 PROTEIN"/>
    <property type="match status" value="1"/>
</dbReference>
<protein>
    <submittedName>
        <fullName evidence="2">Transposase</fullName>
    </submittedName>
</protein>
<dbReference type="GO" id="GO:0003677">
    <property type="term" value="F:DNA binding"/>
    <property type="evidence" value="ECO:0007669"/>
    <property type="project" value="InterPro"/>
</dbReference>
<dbReference type="PANTHER" id="PTHR30007">
    <property type="entry name" value="PHP DOMAIN PROTEIN"/>
    <property type="match status" value="1"/>
</dbReference>
<dbReference type="Proteomes" id="UP000183947">
    <property type="component" value="Unassembled WGS sequence"/>
</dbReference>
<evidence type="ECO:0000259" key="1">
    <source>
        <dbReference type="Pfam" id="PF01609"/>
    </source>
</evidence>
<name>A0A1M6ZD57_9BACT</name>
<organism evidence="2 3">
    <name type="scientific">Hymenobacter psychrotolerans DSM 18569</name>
    <dbReference type="NCBI Taxonomy" id="1121959"/>
    <lineage>
        <taxon>Bacteria</taxon>
        <taxon>Pseudomonadati</taxon>
        <taxon>Bacteroidota</taxon>
        <taxon>Cytophagia</taxon>
        <taxon>Cytophagales</taxon>
        <taxon>Hymenobacteraceae</taxon>
        <taxon>Hymenobacter</taxon>
    </lineage>
</organism>
<dbReference type="GO" id="GO:0004803">
    <property type="term" value="F:transposase activity"/>
    <property type="evidence" value="ECO:0007669"/>
    <property type="project" value="InterPro"/>
</dbReference>
<dbReference type="AlphaFoldDB" id="A0A1M6ZD57"/>
<evidence type="ECO:0000313" key="2">
    <source>
        <dbReference type="EMBL" id="SHL28422.1"/>
    </source>
</evidence>
<keyword evidence="3" id="KW-1185">Reference proteome</keyword>
<dbReference type="NCBIfam" id="NF033580">
    <property type="entry name" value="transpos_IS5_3"/>
    <property type="match status" value="1"/>
</dbReference>